<evidence type="ECO:0000256" key="6">
    <source>
        <dbReference type="ARBA" id="ARBA00022737"/>
    </source>
</evidence>
<dbReference type="InterPro" id="IPR015919">
    <property type="entry name" value="Cadherin-like_sf"/>
</dbReference>
<dbReference type="InterPro" id="IPR002126">
    <property type="entry name" value="Cadherin-like_dom"/>
</dbReference>
<dbReference type="GO" id="GO:0007156">
    <property type="term" value="P:homophilic cell adhesion via plasma membrane adhesion molecules"/>
    <property type="evidence" value="ECO:0007669"/>
    <property type="project" value="InterPro"/>
</dbReference>
<evidence type="ECO:0000256" key="5">
    <source>
        <dbReference type="ARBA" id="ARBA00022723"/>
    </source>
</evidence>
<keyword evidence="3" id="KW-1003">Cell membrane</keyword>
<dbReference type="GO" id="GO:0030057">
    <property type="term" value="C:desmosome"/>
    <property type="evidence" value="ECO:0007669"/>
    <property type="project" value="UniProtKB-SubCell"/>
</dbReference>
<dbReference type="SMART" id="SM00112">
    <property type="entry name" value="CA"/>
    <property type="match status" value="4"/>
</dbReference>
<dbReference type="PROSITE" id="PS00232">
    <property type="entry name" value="CADHERIN_1"/>
    <property type="match status" value="3"/>
</dbReference>
<dbReference type="FunFam" id="2.60.40.60:FF:000083">
    <property type="entry name" value="Desmoglein 1"/>
    <property type="match status" value="1"/>
</dbReference>
<protein>
    <recommendedName>
        <fullName evidence="16">Cadherin domain-containing protein</fullName>
    </recommendedName>
</protein>
<gene>
    <name evidence="17" type="ORF">E2I00_009729</name>
</gene>
<dbReference type="GO" id="GO:0005886">
    <property type="term" value="C:plasma membrane"/>
    <property type="evidence" value="ECO:0007669"/>
    <property type="project" value="UniProtKB-SubCell"/>
</dbReference>
<evidence type="ECO:0000256" key="9">
    <source>
        <dbReference type="ARBA" id="ARBA00022949"/>
    </source>
</evidence>
<evidence type="ECO:0000256" key="10">
    <source>
        <dbReference type="ARBA" id="ARBA00022989"/>
    </source>
</evidence>
<keyword evidence="12" id="KW-0325">Glycoprotein</keyword>
<evidence type="ECO:0000313" key="17">
    <source>
        <dbReference type="EMBL" id="KAB0390215.1"/>
    </source>
</evidence>
<evidence type="ECO:0000256" key="13">
    <source>
        <dbReference type="PROSITE-ProRule" id="PRU00043"/>
    </source>
</evidence>
<feature type="domain" description="Cadherin" evidence="16">
    <location>
        <begin position="88"/>
        <end position="200"/>
    </location>
</feature>
<evidence type="ECO:0000256" key="3">
    <source>
        <dbReference type="ARBA" id="ARBA00022475"/>
    </source>
</evidence>
<feature type="compositionally biased region" description="Polar residues" evidence="14">
    <location>
        <begin position="866"/>
        <end position="889"/>
    </location>
</feature>
<dbReference type="CDD" id="cd11304">
    <property type="entry name" value="Cadherin_repeat"/>
    <property type="match status" value="3"/>
</dbReference>
<keyword evidence="5" id="KW-0479">Metal-binding</keyword>
<dbReference type="AlphaFoldDB" id="A0A643BRJ1"/>
<name>A0A643BRJ1_BALPH</name>
<evidence type="ECO:0000256" key="2">
    <source>
        <dbReference type="ARBA" id="ARBA00004568"/>
    </source>
</evidence>
<keyword evidence="8" id="KW-0130">Cell adhesion</keyword>
<dbReference type="PROSITE" id="PS50268">
    <property type="entry name" value="CADHERIN_2"/>
    <property type="match status" value="4"/>
</dbReference>
<evidence type="ECO:0000256" key="12">
    <source>
        <dbReference type="ARBA" id="ARBA00023180"/>
    </source>
</evidence>
<evidence type="ECO:0000313" key="18">
    <source>
        <dbReference type="Proteomes" id="UP000437017"/>
    </source>
</evidence>
<reference evidence="17 18" key="1">
    <citation type="journal article" date="2019" name="PLoS ONE">
        <title>Genomic analyses reveal an absence of contemporary introgressive admixture between fin whales and blue whales, despite known hybrids.</title>
        <authorList>
            <person name="Westbury M.V."/>
            <person name="Petersen B."/>
            <person name="Lorenzen E.D."/>
        </authorList>
    </citation>
    <scope>NUCLEOTIDE SEQUENCE [LARGE SCALE GENOMIC DNA]</scope>
    <source>
        <strain evidence="17">FinWhale-01</strain>
    </source>
</reference>
<dbReference type="PANTHER" id="PTHR24025">
    <property type="entry name" value="DESMOGLEIN FAMILY MEMBER"/>
    <property type="match status" value="1"/>
</dbReference>
<keyword evidence="9" id="KW-0965">Cell junction</keyword>
<dbReference type="Gene3D" id="2.60.40.60">
    <property type="entry name" value="Cadherins"/>
    <property type="match status" value="5"/>
</dbReference>
<evidence type="ECO:0000259" key="16">
    <source>
        <dbReference type="PROSITE" id="PS50268"/>
    </source>
</evidence>
<dbReference type="FunFam" id="2.60.40.60:FF:000068">
    <property type="entry name" value="Desmoglein 1"/>
    <property type="match status" value="1"/>
</dbReference>
<keyword evidence="7 13" id="KW-0106">Calcium</keyword>
<dbReference type="FunFam" id="2.60.40.60:FF:000031">
    <property type="entry name" value="Cadherin 3"/>
    <property type="match status" value="1"/>
</dbReference>
<dbReference type="Pfam" id="PF00028">
    <property type="entry name" value="Cadherin"/>
    <property type="match status" value="3"/>
</dbReference>
<dbReference type="GO" id="GO:0005509">
    <property type="term" value="F:calcium ion binding"/>
    <property type="evidence" value="ECO:0007669"/>
    <property type="project" value="UniProtKB-UniRule"/>
</dbReference>
<evidence type="ECO:0000256" key="14">
    <source>
        <dbReference type="SAM" id="MobiDB-lite"/>
    </source>
</evidence>
<dbReference type="Proteomes" id="UP000437017">
    <property type="component" value="Unassembled WGS sequence"/>
</dbReference>
<accession>A0A643BRJ1</accession>
<evidence type="ECO:0000256" key="15">
    <source>
        <dbReference type="SAM" id="Phobius"/>
    </source>
</evidence>
<dbReference type="FunFam" id="2.60.40.60:FF:000011">
    <property type="entry name" value="Cadherin 1"/>
    <property type="match status" value="1"/>
</dbReference>
<feature type="transmembrane region" description="Helical" evidence="15">
    <location>
        <begin position="537"/>
        <end position="561"/>
    </location>
</feature>
<feature type="domain" description="Cadherin" evidence="16">
    <location>
        <begin position="330"/>
        <end position="427"/>
    </location>
</feature>
<sequence>IHSDLAEEKNLKITYKYTGKGITEPPFGVFVFNKDTGELNVTTILDREETPFFLLIGHGLDEKGNNLEKPIELRIKVLDINDNEPVFTQDVFVGSVEELSAANTLVMKITATDADEPNTPNSKISYRLVSQKPANSPLFYLNKDTGEVYTTSITLDREEHSSYTLTVEARDGNGQVTDKPGKQAQVQIRILDVNDNIPVVENKVYEGTVEENKANVEVLRIKVFDADEVGSDNWLANFTFASGNEGGYFHIETDTQTNEGIVTLIKEVDYEEMKNLDFSIFVTNKAAFHKSVKNKYKPTSIPIKVKVKNVKEGIYFKSSIIRFHTSESVEKSSQSQIMGKFQAFDGDTGQVARVKYAKFEDIDNWISVNSATSEIRLVKIPDYESRYVQNGTYTAKILAMTEEYPRKTITGTITIMVEDINDNCPTLVDAVQTVCDDVQYVNVTAEDLDGPQNSWPFSFSVIDKPAGMAERWKIVSRESTSVLLQQKEPTLGRSDVRLLIADSKGFSCPEKQVLKLTVCKCVEGGGCVEMWYESSVGLGPAAIALIMFALLLLLLVPLLLLMCHCGKGAKHFTPIPGTIEMLHPWNNEGAPPEDKAVVPLLGADHRDSAAVGGETGAVTTKDATVKGSSSAPFIKGQHEMSEVDGRWEEYRSLVSGGAAQVAGTTGALMTTETLRTTRAAAASREVAGAQAAAVAVNEEFLRSYFTEVMTETSYATGSTVPLSSVVPDPRRSEGLMVTERVYAPAAPLGEQQYASEGSIVRVIQPHGGSPGPLEGTPHLPDAHYVMVRERERFLAPSSSVQPPLAARSVAVGQNVTVRERVLTPASTLQSNYQIPAETSVMAKKTVVSGAGVLGPLPDSGFEESSHSNYTITTSSTRVSKPGTVQQSFS</sequence>
<evidence type="ECO:0000256" key="11">
    <source>
        <dbReference type="ARBA" id="ARBA00023136"/>
    </source>
</evidence>
<evidence type="ECO:0000256" key="4">
    <source>
        <dbReference type="ARBA" id="ARBA00022692"/>
    </source>
</evidence>
<keyword evidence="18" id="KW-1185">Reference proteome</keyword>
<dbReference type="InterPro" id="IPR050971">
    <property type="entry name" value="Cadherin-domain_protein"/>
</dbReference>
<keyword evidence="4 15" id="KW-0812">Transmembrane</keyword>
<dbReference type="PANTHER" id="PTHR24025:SF1">
    <property type="entry name" value="DESMOGLEIN-2"/>
    <property type="match status" value="1"/>
</dbReference>
<keyword evidence="10 15" id="KW-1133">Transmembrane helix</keyword>
<evidence type="ECO:0000256" key="8">
    <source>
        <dbReference type="ARBA" id="ARBA00022889"/>
    </source>
</evidence>
<keyword evidence="6" id="KW-0677">Repeat</keyword>
<dbReference type="InterPro" id="IPR020894">
    <property type="entry name" value="Cadherin_CS"/>
</dbReference>
<keyword evidence="11 15" id="KW-0472">Membrane</keyword>
<organism evidence="17 18">
    <name type="scientific">Balaenoptera physalus</name>
    <name type="common">Fin whale</name>
    <name type="synonym">Balaena physalus</name>
    <dbReference type="NCBI Taxonomy" id="9770"/>
    <lineage>
        <taxon>Eukaryota</taxon>
        <taxon>Metazoa</taxon>
        <taxon>Chordata</taxon>
        <taxon>Craniata</taxon>
        <taxon>Vertebrata</taxon>
        <taxon>Euteleostomi</taxon>
        <taxon>Mammalia</taxon>
        <taxon>Eutheria</taxon>
        <taxon>Laurasiatheria</taxon>
        <taxon>Artiodactyla</taxon>
        <taxon>Whippomorpha</taxon>
        <taxon>Cetacea</taxon>
        <taxon>Mysticeti</taxon>
        <taxon>Balaenopteridae</taxon>
        <taxon>Balaenoptera</taxon>
    </lineage>
</organism>
<dbReference type="SUPFAM" id="SSF49313">
    <property type="entry name" value="Cadherin-like"/>
    <property type="match status" value="5"/>
</dbReference>
<proteinExistence type="predicted"/>
<dbReference type="EMBL" id="SGJD01005814">
    <property type="protein sequence ID" value="KAB0390215.1"/>
    <property type="molecule type" value="Genomic_DNA"/>
</dbReference>
<dbReference type="PRINTS" id="PR00205">
    <property type="entry name" value="CADHERIN"/>
</dbReference>
<feature type="non-terminal residue" evidence="17">
    <location>
        <position position="1"/>
    </location>
</feature>
<evidence type="ECO:0000256" key="7">
    <source>
        <dbReference type="ARBA" id="ARBA00022837"/>
    </source>
</evidence>
<feature type="domain" description="Cadherin" evidence="16">
    <location>
        <begin position="4"/>
        <end position="87"/>
    </location>
</feature>
<feature type="region of interest" description="Disordered" evidence="14">
    <location>
        <begin position="856"/>
        <end position="889"/>
    </location>
</feature>
<feature type="domain" description="Cadherin" evidence="16">
    <location>
        <begin position="201"/>
        <end position="323"/>
    </location>
</feature>
<evidence type="ECO:0000256" key="1">
    <source>
        <dbReference type="ARBA" id="ARBA00004236"/>
    </source>
</evidence>
<comment type="caution">
    <text evidence="17">The sequence shown here is derived from an EMBL/GenBank/DDBJ whole genome shotgun (WGS) entry which is preliminary data.</text>
</comment>
<dbReference type="FunFam" id="2.60.40.60:FF:000074">
    <property type="entry name" value="Desmoglein 4"/>
    <property type="match status" value="1"/>
</dbReference>
<comment type="subcellular location">
    <subcellularLocation>
        <location evidence="2">Cell junction</location>
        <location evidence="2">Desmosome</location>
    </subcellularLocation>
    <subcellularLocation>
        <location evidence="1">Cell membrane</location>
    </subcellularLocation>
</comment>
<dbReference type="OrthoDB" id="8961010at2759"/>